<reference evidence="7" key="1">
    <citation type="submission" date="2016-06" db="EMBL/GenBank/DDBJ databases">
        <title>Draft Genome sequence of the fungus Inonotus baumii.</title>
        <authorList>
            <person name="Zhu H."/>
            <person name="Lin W."/>
        </authorList>
    </citation>
    <scope>NUCLEOTIDE SEQUENCE</scope>
    <source>
        <strain evidence="7">821</strain>
    </source>
</reference>
<dbReference type="GO" id="GO:0008422">
    <property type="term" value="F:beta-glucosidase activity"/>
    <property type="evidence" value="ECO:0007669"/>
    <property type="project" value="UniProtKB-EC"/>
</dbReference>
<comment type="caution">
    <text evidence="7">The sequence shown here is derived from an EMBL/GenBank/DDBJ whole genome shotgun (WGS) entry which is preliminary data.</text>
</comment>
<dbReference type="Pfam" id="PF00933">
    <property type="entry name" value="Glyco_hydro_3"/>
    <property type="match status" value="1"/>
</dbReference>
<evidence type="ECO:0000256" key="1">
    <source>
        <dbReference type="ARBA" id="ARBA00000448"/>
    </source>
</evidence>
<dbReference type="InterPro" id="IPR026891">
    <property type="entry name" value="Fn3-like"/>
</dbReference>
<dbReference type="InterPro" id="IPR050288">
    <property type="entry name" value="Cellulose_deg_GH3"/>
</dbReference>
<comment type="similarity">
    <text evidence="2">Belongs to the glycosyl hydrolase 3 family.</text>
</comment>
<feature type="domain" description="PA14" evidence="6">
    <location>
        <begin position="374"/>
        <end position="531"/>
    </location>
</feature>
<dbReference type="EC" id="3.2.1.21" evidence="3"/>
<dbReference type="Gene3D" id="2.60.120.260">
    <property type="entry name" value="Galactose-binding domain-like"/>
    <property type="match status" value="1"/>
</dbReference>
<dbReference type="Gene3D" id="3.20.20.300">
    <property type="entry name" value="Glycoside hydrolase, family 3, N-terminal domain"/>
    <property type="match status" value="1"/>
</dbReference>
<evidence type="ECO:0000259" key="6">
    <source>
        <dbReference type="PROSITE" id="PS51820"/>
    </source>
</evidence>
<proteinExistence type="inferred from homology"/>
<dbReference type="PROSITE" id="PS51820">
    <property type="entry name" value="PA14"/>
    <property type="match status" value="1"/>
</dbReference>
<evidence type="ECO:0000256" key="4">
    <source>
        <dbReference type="ARBA" id="ARBA00022801"/>
    </source>
</evidence>
<comment type="catalytic activity">
    <reaction evidence="1">
        <text>Hydrolysis of terminal, non-reducing beta-D-glucosyl residues with release of beta-D-glucose.</text>
        <dbReference type="EC" id="3.2.1.21"/>
    </reaction>
</comment>
<dbReference type="GO" id="GO:0009251">
    <property type="term" value="P:glucan catabolic process"/>
    <property type="evidence" value="ECO:0007669"/>
    <property type="project" value="TreeGrafter"/>
</dbReference>
<dbReference type="PANTHER" id="PTHR42715">
    <property type="entry name" value="BETA-GLUCOSIDASE"/>
    <property type="match status" value="1"/>
</dbReference>
<dbReference type="Proteomes" id="UP000757232">
    <property type="component" value="Unassembled WGS sequence"/>
</dbReference>
<sequence>MSRSFLEADVHHLINRLTLDEKIGLLSAPDWWNSSSVKRLGIPSVRMSDGPNGVRGSSHFISTPAQCLPCGTALGSTFDTELVYKVGEFLSAEAKIKSSVVLLAPTCNIQINERSPLGGRSFESFSEDPTLSGLLSAAYINGVQSQGVAATIKHFVANDQEHERTAVNSVISERALREIYLYPFMLAQKLARPWAFMTSYGRIDGIHCSENKRYGTYSVDLALQAGLDLEMPGPSRWRTPLLMTHMLSSQKVSMKDINDRVLSVLSFVQKLARKNSDVVYGDGSEKTCDSPETRRFCRNIASETIVLLKNEGGLLPLRPEEVRTIAVIGPHAKGSIISGGGSAALKPAYVVTPWDGLVSNSDFEFKFAQGCYGDGEPGWLCTFYNCDETGIFMEPVAKYVLNDTRVKVNDFLPDGLGEEWGLMLEGLLSVEKDVSFEFGLAVSGRAKLFINDELTIDNWTHQRSGDFFYGREKVTVPLLAGGPITVKVVYISSPAESRNQERDLSQPALMRGLRLGGAEKIDESLAIKEASDLAANCDAAIVVCGLTPEWESEGFDRSDLDLPRSQNELIKLVGRANRRTVVVVQAGSAVNMESWVNDIDGIVLAWYLGNEAGNAIADILWGKVNPCGKLPFTIPKRIEDVPSYLSFGSENGEVVYREDLFVGYKYYQARRISPLFAFGHGLSYSSFSLSDLKITVSCPSNENFAAEVTVKVVNTASVLGSEVIQAYVDLPSNGTTTPKLQLRGFTKVRDLEPGSSEVGVITLDKYAVSFWDSPRNAWRAIAAKYHVRVGTSSDNLPLEGSFDIETEFSWIGL</sequence>
<dbReference type="InterPro" id="IPR037524">
    <property type="entry name" value="PA14/GLEYA"/>
</dbReference>
<evidence type="ECO:0000313" key="8">
    <source>
        <dbReference type="Proteomes" id="UP000757232"/>
    </source>
</evidence>
<keyword evidence="5" id="KW-0326">Glycosidase</keyword>
<keyword evidence="4" id="KW-0378">Hydrolase</keyword>
<dbReference type="SMART" id="SM01217">
    <property type="entry name" value="Fn3_like"/>
    <property type="match status" value="1"/>
</dbReference>
<dbReference type="InterPro" id="IPR002772">
    <property type="entry name" value="Glyco_hydro_3_C"/>
</dbReference>
<evidence type="ECO:0000256" key="2">
    <source>
        <dbReference type="ARBA" id="ARBA00005336"/>
    </source>
</evidence>
<dbReference type="InterPro" id="IPR001764">
    <property type="entry name" value="Glyco_hydro_3_N"/>
</dbReference>
<dbReference type="InterPro" id="IPR036881">
    <property type="entry name" value="Glyco_hydro_3_C_sf"/>
</dbReference>
<name>A0A9Q5I440_SANBA</name>
<dbReference type="Pfam" id="PF01915">
    <property type="entry name" value="Glyco_hydro_3_C"/>
    <property type="match status" value="1"/>
</dbReference>
<evidence type="ECO:0000313" key="7">
    <source>
        <dbReference type="EMBL" id="OCB91388.1"/>
    </source>
</evidence>
<dbReference type="SUPFAM" id="SSF52279">
    <property type="entry name" value="Beta-D-glucan exohydrolase, C-terminal domain"/>
    <property type="match status" value="1"/>
</dbReference>
<gene>
    <name evidence="7" type="ORF">A7U60_g1342</name>
</gene>
<dbReference type="EMBL" id="LNZH02000090">
    <property type="protein sequence ID" value="OCB91388.1"/>
    <property type="molecule type" value="Genomic_DNA"/>
</dbReference>
<dbReference type="Pfam" id="PF07691">
    <property type="entry name" value="PA14"/>
    <property type="match status" value="1"/>
</dbReference>
<organism evidence="7 8">
    <name type="scientific">Sanghuangporus baumii</name>
    <name type="common">Phellinus baumii</name>
    <dbReference type="NCBI Taxonomy" id="108892"/>
    <lineage>
        <taxon>Eukaryota</taxon>
        <taxon>Fungi</taxon>
        <taxon>Dikarya</taxon>
        <taxon>Basidiomycota</taxon>
        <taxon>Agaricomycotina</taxon>
        <taxon>Agaricomycetes</taxon>
        <taxon>Hymenochaetales</taxon>
        <taxon>Hymenochaetaceae</taxon>
        <taxon>Sanghuangporus</taxon>
    </lineage>
</organism>
<dbReference type="AlphaFoldDB" id="A0A9Q5I440"/>
<accession>A0A9Q5I440</accession>
<dbReference type="Pfam" id="PF14310">
    <property type="entry name" value="Fn3-like"/>
    <property type="match status" value="1"/>
</dbReference>
<dbReference type="InterPro" id="IPR017853">
    <property type="entry name" value="GH"/>
</dbReference>
<dbReference type="InterPro" id="IPR011658">
    <property type="entry name" value="PA14_dom"/>
</dbReference>
<dbReference type="InterPro" id="IPR013783">
    <property type="entry name" value="Ig-like_fold"/>
</dbReference>
<evidence type="ECO:0000256" key="3">
    <source>
        <dbReference type="ARBA" id="ARBA00012744"/>
    </source>
</evidence>
<dbReference type="PRINTS" id="PR00133">
    <property type="entry name" value="GLHYDRLASE3"/>
</dbReference>
<dbReference type="SUPFAM" id="SSF51445">
    <property type="entry name" value="(Trans)glycosidases"/>
    <property type="match status" value="1"/>
</dbReference>
<dbReference type="InterPro" id="IPR036962">
    <property type="entry name" value="Glyco_hydro_3_N_sf"/>
</dbReference>
<protein>
    <recommendedName>
        <fullName evidence="3">beta-glucosidase</fullName>
        <ecNumber evidence="3">3.2.1.21</ecNumber>
    </recommendedName>
</protein>
<keyword evidence="8" id="KW-1185">Reference proteome</keyword>
<dbReference type="OrthoDB" id="47059at2759"/>
<dbReference type="Gene3D" id="2.60.40.10">
    <property type="entry name" value="Immunoglobulins"/>
    <property type="match status" value="1"/>
</dbReference>
<dbReference type="PANTHER" id="PTHR42715:SF27">
    <property type="entry name" value="BETA-GLUCOSIDASE-RELATED"/>
    <property type="match status" value="1"/>
</dbReference>
<evidence type="ECO:0000256" key="5">
    <source>
        <dbReference type="ARBA" id="ARBA00023295"/>
    </source>
</evidence>
<dbReference type="Gene3D" id="3.40.50.1700">
    <property type="entry name" value="Glycoside hydrolase family 3 C-terminal domain"/>
    <property type="match status" value="1"/>
</dbReference>